<name>A0AAV0ZN36_VICFA</name>
<evidence type="ECO:0000313" key="3">
    <source>
        <dbReference type="Proteomes" id="UP001157006"/>
    </source>
</evidence>
<protein>
    <submittedName>
        <fullName evidence="2">Uncharacterized protein</fullName>
    </submittedName>
</protein>
<reference evidence="2 3" key="1">
    <citation type="submission" date="2023-01" db="EMBL/GenBank/DDBJ databases">
        <authorList>
            <person name="Kreplak J."/>
        </authorList>
    </citation>
    <scope>NUCLEOTIDE SEQUENCE [LARGE SCALE GENOMIC DNA]</scope>
</reference>
<dbReference type="EMBL" id="OX451737">
    <property type="protein sequence ID" value="CAI8598503.1"/>
    <property type="molecule type" value="Genomic_DNA"/>
</dbReference>
<feature type="region of interest" description="Disordered" evidence="1">
    <location>
        <begin position="54"/>
        <end position="110"/>
    </location>
</feature>
<dbReference type="AlphaFoldDB" id="A0AAV0ZN36"/>
<proteinExistence type="predicted"/>
<keyword evidence="3" id="KW-1185">Reference proteome</keyword>
<feature type="compositionally biased region" description="Pro residues" evidence="1">
    <location>
        <begin position="62"/>
        <end position="86"/>
    </location>
</feature>
<accession>A0AAV0ZN36</accession>
<gene>
    <name evidence="2" type="ORF">VFH_II130880</name>
</gene>
<organism evidence="2 3">
    <name type="scientific">Vicia faba</name>
    <name type="common">Broad bean</name>
    <name type="synonym">Faba vulgaris</name>
    <dbReference type="NCBI Taxonomy" id="3906"/>
    <lineage>
        <taxon>Eukaryota</taxon>
        <taxon>Viridiplantae</taxon>
        <taxon>Streptophyta</taxon>
        <taxon>Embryophyta</taxon>
        <taxon>Tracheophyta</taxon>
        <taxon>Spermatophyta</taxon>
        <taxon>Magnoliopsida</taxon>
        <taxon>eudicotyledons</taxon>
        <taxon>Gunneridae</taxon>
        <taxon>Pentapetalae</taxon>
        <taxon>rosids</taxon>
        <taxon>fabids</taxon>
        <taxon>Fabales</taxon>
        <taxon>Fabaceae</taxon>
        <taxon>Papilionoideae</taxon>
        <taxon>50 kb inversion clade</taxon>
        <taxon>NPAAA clade</taxon>
        <taxon>Hologalegina</taxon>
        <taxon>IRL clade</taxon>
        <taxon>Fabeae</taxon>
        <taxon>Vicia</taxon>
    </lineage>
</organism>
<sequence length="232" mass="25549">MARLTYKFHQPATIASFSHSFTHFLVLQHVSSILSHLQPFIATFSYFCKPPPNYPPQSNSPWKPPTNIPPSSHSPPQQPLNLPPQPQLSVQDPSTTRNKKNSDEDADLNNIGDLKAHGLQDLGITGNTSSSAQQPNLCDDTLETKKLSHTRSNSTNADGLAHSDEKLGATNMKEDEEMMTAAADGIRATQGSGTVDEGEEETEQHRRGSDDGERLRRKKRKRGRDDEQGVGN</sequence>
<feature type="compositionally biased region" description="Basic and acidic residues" evidence="1">
    <location>
        <begin position="223"/>
        <end position="232"/>
    </location>
</feature>
<feature type="region of interest" description="Disordered" evidence="1">
    <location>
        <begin position="148"/>
        <end position="232"/>
    </location>
</feature>
<feature type="compositionally biased region" description="Basic and acidic residues" evidence="1">
    <location>
        <begin position="203"/>
        <end position="214"/>
    </location>
</feature>
<evidence type="ECO:0000256" key="1">
    <source>
        <dbReference type="SAM" id="MobiDB-lite"/>
    </source>
</evidence>
<dbReference type="Proteomes" id="UP001157006">
    <property type="component" value="Chromosome 2"/>
</dbReference>
<evidence type="ECO:0000313" key="2">
    <source>
        <dbReference type="EMBL" id="CAI8598503.1"/>
    </source>
</evidence>